<feature type="compositionally biased region" description="Basic residues" evidence="1">
    <location>
        <begin position="531"/>
        <end position="550"/>
    </location>
</feature>
<proteinExistence type="predicted"/>
<evidence type="ECO:0000313" key="6">
    <source>
        <dbReference type="Proteomes" id="UP001460270"/>
    </source>
</evidence>
<accession>A0AAW0MU12</accession>
<dbReference type="EMBL" id="JBBPFD010000059">
    <property type="protein sequence ID" value="KAK7880672.1"/>
    <property type="molecule type" value="Genomic_DNA"/>
</dbReference>
<feature type="compositionally biased region" description="Low complexity" evidence="1">
    <location>
        <begin position="840"/>
        <end position="854"/>
    </location>
</feature>
<evidence type="ECO:0000259" key="3">
    <source>
        <dbReference type="Pfam" id="PF21854"/>
    </source>
</evidence>
<protein>
    <recommendedName>
        <fullName evidence="7">Treslin N-terminal domain-containing protein</fullName>
    </recommendedName>
</protein>
<feature type="compositionally biased region" description="Basic and acidic residues" evidence="1">
    <location>
        <begin position="953"/>
        <end position="962"/>
    </location>
</feature>
<reference evidence="6" key="1">
    <citation type="submission" date="2024-04" db="EMBL/GenBank/DDBJ databases">
        <title>Salinicola lusitanus LLJ914,a marine bacterium isolated from the Okinawa Trough.</title>
        <authorList>
            <person name="Li J."/>
        </authorList>
    </citation>
    <scope>NUCLEOTIDE SEQUENCE [LARGE SCALE GENOMIC DNA]</scope>
</reference>
<feature type="compositionally biased region" description="Polar residues" evidence="1">
    <location>
        <begin position="1392"/>
        <end position="1407"/>
    </location>
</feature>
<feature type="domain" description="Treslin STD" evidence="4">
    <location>
        <begin position="601"/>
        <end position="752"/>
    </location>
</feature>
<feature type="compositionally biased region" description="Polar residues" evidence="1">
    <location>
        <begin position="1508"/>
        <end position="1522"/>
    </location>
</feature>
<evidence type="ECO:0000256" key="1">
    <source>
        <dbReference type="SAM" id="MobiDB-lite"/>
    </source>
</evidence>
<feature type="compositionally biased region" description="Basic and acidic residues" evidence="1">
    <location>
        <begin position="1557"/>
        <end position="1572"/>
    </location>
</feature>
<feature type="compositionally biased region" description="Polar residues" evidence="1">
    <location>
        <begin position="1230"/>
        <end position="1242"/>
    </location>
</feature>
<dbReference type="InterPro" id="IPR026153">
    <property type="entry name" value="Treslin"/>
</dbReference>
<feature type="region of interest" description="Disordered" evidence="1">
    <location>
        <begin position="1343"/>
        <end position="1587"/>
    </location>
</feature>
<sequence length="1587" mass="177146">MALHNLVFMVDVDYGEQTKEELTHRNGVLKRGMLQILLHLGYRFGFDKVRWGYKFFGSRSSRSSGLISRGSDFKELRLKAFEDFELEFDSKFELSCQRKALSCPASCVQNAVKETLLDFQWDRPDITGRAGLEDGSADWTNLLFVLSQCPRSTQQLEQYLWTAAGGVTEELSEKLLSRSLQDMMRQRQVTLHWMDTATHEQVSTRRVFVLDHSGADTLSLLLSPLGGRLLPLSSLLELINGGSELSPWFSSVWGFLLCSEPSYRLCFPQTRAAFTWEQDGAVERCVLQMEPLSSFQKPLSSSAEVRLKAVIQDLNPDQTQDLFKTGSEVWMVHSPDQDRFRDVLKQLKDKRLTMFAEVLEDGLARPALLSPLSLSSALLSLSPHCCSEVNTTLSCSLSSAPEIHELPEVVSSVLGVVYDIMERDEEQERGGDAEEQERGAEQVPGQTRVPEQVPGQSSVPEWAQQELSQTVFTPGSVQSWFPQSDCSGVSANLMENIRLLHAVPEVSCGGADTELEFLSELKELYQSSTGQKHRHKRGAQRTPVKQKMKTMSRSLQMLNVARLNVKAQKTQPDSETNEKPKRRSGDKDKSKENVMSFSSEEELLLYLKETHSKTVSDQSQTVSSGLKLLLSALKVHLGKNSEVKQFDLIQTQLLKSSKNVRLQYSSSEDTEMKIRECQLQSLLRLEMCRLVSSVKSESMDTEQMAEEVAEMLRIISLTKDPMFVTRFLQDHVLLPLFLSSIPAVLAEVYHSLGTQLPECLASVLPSDFFSDESVTKDSSPTEGAEASSLTAETERGEGLQDLRERSAAKKRRSGMLTRHRSMTESSQRHIEVQLPKRKSSAATKSRSSVTSVKPAPDPPKPQAAQEVTKVRRNLFNQESASPSKRHKLPRSQSVSAVEGVKRKRSSEADDHHKLLTKKVCETPLHKQVSSRLLLRQKMGRRSNPTDDCIVEESPVKPEDLRRSPRLKQFSRRHSFYSSSQPRSRALDRALLLFGAAQSPNKPRTRLSTSSSVFESPNRREISPFKSPNRREIKSPNRREISPFKSPNDKRISPAKTPNKRGSPFASTSRRTLVLETPKKNSPLKSILKTPIKNAFTPKKSVTWSPAAPQSSRFKARESLKITTFLLRTPDKVEVLKTPDKLPGDVFACQVNLVKIDETSPKTGKKIEDKILETPPSQKKRSGLVRRCKNKLERLCFARSLRKLSKEQNVSCSNEAEVCKKSDPEDEIVTEDSQNSSGLQLASTDDDSLEIVNASVVKAQGLKMNISFSRKSSKTGDDLLSDISSPKVTPSRSYGFRPTPDRRQREAAVRLGYANDFPTRFSTPRGVGRKEGHLTYQVEMEMRSSGLPKLKIKRTDSDLGSPAAQKRRSRAEVCVSPSVCGHRQRTPAKGPKPTQTFICQSYTPTRVQSPAPDTFPLSPSPQSARESHSGESQQLASQEEGQSATGRSLQGQEGRRGHRGRAEEVSRDGTHVDGHLEEETNCGGETGAAETPPSYKQRKPVTASGILALTNSPLLFKTSSASKKTPGGKGESTFDPDVSPLENPSDAPAPKPTAARDSCLRKDHRNFTEMKPKVREKHHKHITITTLM</sequence>
<evidence type="ECO:0000313" key="5">
    <source>
        <dbReference type="EMBL" id="KAK7880672.1"/>
    </source>
</evidence>
<dbReference type="GO" id="GO:0006260">
    <property type="term" value="P:DNA replication"/>
    <property type="evidence" value="ECO:0007669"/>
    <property type="project" value="InterPro"/>
</dbReference>
<dbReference type="InterPro" id="IPR053920">
    <property type="entry name" value="Treslin_STD"/>
</dbReference>
<dbReference type="GO" id="GO:0003682">
    <property type="term" value="F:chromatin binding"/>
    <property type="evidence" value="ECO:0007669"/>
    <property type="project" value="TreeGrafter"/>
</dbReference>
<dbReference type="GO" id="GO:0033314">
    <property type="term" value="P:mitotic DNA replication checkpoint signaling"/>
    <property type="evidence" value="ECO:0007669"/>
    <property type="project" value="InterPro"/>
</dbReference>
<feature type="region of interest" description="Disordered" evidence="1">
    <location>
        <begin position="939"/>
        <end position="966"/>
    </location>
</feature>
<feature type="region of interest" description="Disordered" evidence="1">
    <location>
        <begin position="1220"/>
        <end position="1242"/>
    </location>
</feature>
<gene>
    <name evidence="5" type="ORF">WMY93_032670</name>
</gene>
<dbReference type="Pfam" id="PF15292">
    <property type="entry name" value="Treslin_M"/>
    <property type="match status" value="1"/>
</dbReference>
<evidence type="ECO:0008006" key="7">
    <source>
        <dbReference type="Google" id="ProtNLM"/>
    </source>
</evidence>
<feature type="region of interest" description="Disordered" evidence="1">
    <location>
        <begin position="1270"/>
        <end position="1301"/>
    </location>
</feature>
<feature type="region of interest" description="Disordered" evidence="1">
    <location>
        <begin position="771"/>
        <end position="914"/>
    </location>
</feature>
<feature type="compositionally biased region" description="Basic and acidic residues" evidence="1">
    <location>
        <begin position="905"/>
        <end position="914"/>
    </location>
</feature>
<evidence type="ECO:0000259" key="4">
    <source>
        <dbReference type="Pfam" id="PF21855"/>
    </source>
</evidence>
<feature type="domain" description="Treslin M" evidence="2">
    <location>
        <begin position="249"/>
        <end position="381"/>
    </location>
</feature>
<organism evidence="5 6">
    <name type="scientific">Mugilogobius chulae</name>
    <name type="common">yellowstripe goby</name>
    <dbReference type="NCBI Taxonomy" id="88201"/>
    <lineage>
        <taxon>Eukaryota</taxon>
        <taxon>Metazoa</taxon>
        <taxon>Chordata</taxon>
        <taxon>Craniata</taxon>
        <taxon>Vertebrata</taxon>
        <taxon>Euteleostomi</taxon>
        <taxon>Actinopterygii</taxon>
        <taxon>Neopterygii</taxon>
        <taxon>Teleostei</taxon>
        <taxon>Neoteleostei</taxon>
        <taxon>Acanthomorphata</taxon>
        <taxon>Gobiaria</taxon>
        <taxon>Gobiiformes</taxon>
        <taxon>Gobioidei</taxon>
        <taxon>Gobiidae</taxon>
        <taxon>Gobionellinae</taxon>
        <taxon>Mugilogobius</taxon>
    </lineage>
</organism>
<keyword evidence="6" id="KW-1185">Reference proteome</keyword>
<dbReference type="GO" id="GO:0005634">
    <property type="term" value="C:nucleus"/>
    <property type="evidence" value="ECO:0007669"/>
    <property type="project" value="InterPro"/>
</dbReference>
<feature type="compositionally biased region" description="Polar residues" evidence="1">
    <location>
        <begin position="1419"/>
        <end position="1449"/>
    </location>
</feature>
<dbReference type="GO" id="GO:0007095">
    <property type="term" value="P:mitotic G2 DNA damage checkpoint signaling"/>
    <property type="evidence" value="ECO:0007669"/>
    <property type="project" value="TreeGrafter"/>
</dbReference>
<comment type="caution">
    <text evidence="5">The sequence shown here is derived from an EMBL/GenBank/DDBJ whole genome shotgun (WGS) entry which is preliminary data.</text>
</comment>
<evidence type="ECO:0000259" key="2">
    <source>
        <dbReference type="Pfam" id="PF15292"/>
    </source>
</evidence>
<feature type="compositionally biased region" description="Basic residues" evidence="1">
    <location>
        <begin position="808"/>
        <end position="820"/>
    </location>
</feature>
<name>A0AAW0MU12_9GOBI</name>
<feature type="compositionally biased region" description="Polar residues" evidence="1">
    <location>
        <begin position="999"/>
        <end position="1014"/>
    </location>
</feature>
<dbReference type="Proteomes" id="UP001460270">
    <property type="component" value="Unassembled WGS sequence"/>
</dbReference>
<dbReference type="GO" id="GO:0010212">
    <property type="term" value="P:response to ionizing radiation"/>
    <property type="evidence" value="ECO:0007669"/>
    <property type="project" value="InterPro"/>
</dbReference>
<feature type="compositionally biased region" description="Polar residues" evidence="1">
    <location>
        <begin position="1281"/>
        <end position="1291"/>
    </location>
</feature>
<feature type="compositionally biased region" description="Basic and acidic residues" evidence="1">
    <location>
        <begin position="1459"/>
        <end position="1477"/>
    </location>
</feature>
<dbReference type="Pfam" id="PF21855">
    <property type="entry name" value="Treslin_STD"/>
    <property type="match status" value="1"/>
</dbReference>
<dbReference type="InterPro" id="IPR032746">
    <property type="entry name" value="Treslin_M"/>
</dbReference>
<dbReference type="PANTHER" id="PTHR21556">
    <property type="entry name" value="TRESLIN"/>
    <property type="match status" value="1"/>
</dbReference>
<feature type="compositionally biased region" description="Polar residues" evidence="1">
    <location>
        <begin position="776"/>
        <end position="791"/>
    </location>
</feature>
<feature type="region of interest" description="Disordered" evidence="1">
    <location>
        <begin position="564"/>
        <end position="596"/>
    </location>
</feature>
<dbReference type="GO" id="GO:0030174">
    <property type="term" value="P:regulation of DNA-templated DNA replication initiation"/>
    <property type="evidence" value="ECO:0007669"/>
    <property type="project" value="TreeGrafter"/>
</dbReference>
<dbReference type="PANTHER" id="PTHR21556:SF2">
    <property type="entry name" value="TRESLIN"/>
    <property type="match status" value="1"/>
</dbReference>
<dbReference type="Pfam" id="PF21854">
    <property type="entry name" value="Treslin_N"/>
    <property type="match status" value="1"/>
</dbReference>
<feature type="region of interest" description="Disordered" evidence="1">
    <location>
        <begin position="425"/>
        <end position="459"/>
    </location>
</feature>
<feature type="region of interest" description="Disordered" evidence="1">
    <location>
        <begin position="527"/>
        <end position="550"/>
    </location>
</feature>
<feature type="compositionally biased region" description="Basic and acidic residues" evidence="1">
    <location>
        <begin position="1016"/>
        <end position="1051"/>
    </location>
</feature>
<feature type="region of interest" description="Disordered" evidence="1">
    <location>
        <begin position="999"/>
        <end position="1067"/>
    </location>
</feature>
<feature type="domain" description="Treslin N-terminal" evidence="3">
    <location>
        <begin position="4"/>
        <end position="128"/>
    </location>
</feature>
<feature type="compositionally biased region" description="Basic and acidic residues" evidence="1">
    <location>
        <begin position="426"/>
        <end position="440"/>
    </location>
</feature>
<feature type="compositionally biased region" description="Basic and acidic residues" evidence="1">
    <location>
        <begin position="792"/>
        <end position="807"/>
    </location>
</feature>
<dbReference type="InterPro" id="IPR053919">
    <property type="entry name" value="Treslin_N"/>
</dbReference>
<feature type="compositionally biased region" description="Basic and acidic residues" evidence="1">
    <location>
        <begin position="576"/>
        <end position="592"/>
    </location>
</feature>